<dbReference type="InterPro" id="IPR002919">
    <property type="entry name" value="TIL_dom"/>
</dbReference>
<dbReference type="Pfam" id="PF12714">
    <property type="entry name" value="TILa"/>
    <property type="match status" value="3"/>
</dbReference>
<dbReference type="PROSITE" id="PS51233">
    <property type="entry name" value="VWFD"/>
    <property type="match status" value="3"/>
</dbReference>
<dbReference type="PROSITE" id="PS50026">
    <property type="entry name" value="EGF_3"/>
    <property type="match status" value="1"/>
</dbReference>
<reference evidence="13" key="1">
    <citation type="submission" date="2025-08" db="UniProtKB">
        <authorList>
            <consortium name="RefSeq"/>
        </authorList>
    </citation>
    <scope>IDENTIFICATION</scope>
    <source>
        <tissue evidence="13">Blood</tissue>
    </source>
</reference>
<dbReference type="SUPFAM" id="SSF57567">
    <property type="entry name" value="Serine protease inhibitors"/>
    <property type="match status" value="3"/>
</dbReference>
<dbReference type="CDD" id="cd00054">
    <property type="entry name" value="EGF_CA"/>
    <property type="match status" value="1"/>
</dbReference>
<dbReference type="PROSITE" id="PS00010">
    <property type="entry name" value="ASX_HYDROXYL"/>
    <property type="match status" value="1"/>
</dbReference>
<dbReference type="Pfam" id="PF08742">
    <property type="entry name" value="C8"/>
    <property type="match status" value="3"/>
</dbReference>
<protein>
    <submittedName>
        <fullName evidence="13">Zonadhesin</fullName>
    </submittedName>
</protein>
<dbReference type="SMART" id="SM00181">
    <property type="entry name" value="EGF"/>
    <property type="match status" value="2"/>
</dbReference>
<feature type="region of interest" description="Disordered" evidence="7">
    <location>
        <begin position="42"/>
        <end position="65"/>
    </location>
</feature>
<keyword evidence="1 6" id="KW-0245">EGF-like domain</keyword>
<dbReference type="PROSITE" id="PS01186">
    <property type="entry name" value="EGF_2"/>
    <property type="match status" value="1"/>
</dbReference>
<dbReference type="Pfam" id="PF00008">
    <property type="entry name" value="EGF"/>
    <property type="match status" value="1"/>
</dbReference>
<evidence type="ECO:0000256" key="4">
    <source>
        <dbReference type="ARBA" id="ARBA00023157"/>
    </source>
</evidence>
<dbReference type="SMART" id="SM00215">
    <property type="entry name" value="VWC_out"/>
    <property type="match status" value="2"/>
</dbReference>
<keyword evidence="3" id="KW-0677">Repeat</keyword>
<dbReference type="SUPFAM" id="SSF57196">
    <property type="entry name" value="EGF/Laminin"/>
    <property type="match status" value="1"/>
</dbReference>
<dbReference type="InterPro" id="IPR036084">
    <property type="entry name" value="Ser_inhib-like_sf"/>
</dbReference>
<dbReference type="InterPro" id="IPR025615">
    <property type="entry name" value="TILa_dom"/>
</dbReference>
<evidence type="ECO:0000313" key="12">
    <source>
        <dbReference type="Proteomes" id="UP001190640"/>
    </source>
</evidence>
<evidence type="ECO:0000259" key="11">
    <source>
        <dbReference type="PROSITE" id="PS51233"/>
    </source>
</evidence>
<dbReference type="FunFam" id="2.10.25.10:FF:000055">
    <property type="entry name" value="alpha-tectorin isoform X1"/>
    <property type="match status" value="3"/>
</dbReference>
<organism evidence="12 13">
    <name type="scientific">Eublepharis macularius</name>
    <name type="common">Leopard gecko</name>
    <name type="synonym">Cyrtodactylus macularius</name>
    <dbReference type="NCBI Taxonomy" id="481883"/>
    <lineage>
        <taxon>Eukaryota</taxon>
        <taxon>Metazoa</taxon>
        <taxon>Chordata</taxon>
        <taxon>Craniata</taxon>
        <taxon>Vertebrata</taxon>
        <taxon>Euteleostomi</taxon>
        <taxon>Lepidosauria</taxon>
        <taxon>Squamata</taxon>
        <taxon>Bifurcata</taxon>
        <taxon>Gekkota</taxon>
        <taxon>Eublepharidae</taxon>
        <taxon>Eublepharinae</taxon>
        <taxon>Eublepharis</taxon>
    </lineage>
</organism>
<feature type="signal peptide" evidence="9">
    <location>
        <begin position="1"/>
        <end position="17"/>
    </location>
</feature>
<evidence type="ECO:0000259" key="10">
    <source>
        <dbReference type="PROSITE" id="PS50026"/>
    </source>
</evidence>
<keyword evidence="2 9" id="KW-0732">Signal</keyword>
<dbReference type="InterPro" id="IPR001881">
    <property type="entry name" value="EGF-like_Ca-bd_dom"/>
</dbReference>
<feature type="domain" description="VWFD" evidence="11">
    <location>
        <begin position="862"/>
        <end position="1039"/>
    </location>
</feature>
<evidence type="ECO:0000256" key="1">
    <source>
        <dbReference type="ARBA" id="ARBA00022536"/>
    </source>
</evidence>
<evidence type="ECO:0000256" key="6">
    <source>
        <dbReference type="PROSITE-ProRule" id="PRU00076"/>
    </source>
</evidence>
<comment type="caution">
    <text evidence="6">Lacks conserved residue(s) required for the propagation of feature annotation.</text>
</comment>
<evidence type="ECO:0000256" key="3">
    <source>
        <dbReference type="ARBA" id="ARBA00022737"/>
    </source>
</evidence>
<dbReference type="InterPro" id="IPR014853">
    <property type="entry name" value="VWF/SSPO/ZAN-like_Cys-rich_dom"/>
</dbReference>
<dbReference type="GO" id="GO:0005615">
    <property type="term" value="C:extracellular space"/>
    <property type="evidence" value="ECO:0007669"/>
    <property type="project" value="TreeGrafter"/>
</dbReference>
<keyword evidence="8" id="KW-0812">Transmembrane</keyword>
<feature type="domain" description="EGF-like" evidence="10">
    <location>
        <begin position="1263"/>
        <end position="1299"/>
    </location>
</feature>
<dbReference type="CTD" id="7455"/>
<dbReference type="PANTHER" id="PTHR11339">
    <property type="entry name" value="EXTRACELLULAR MATRIX GLYCOPROTEIN RELATED"/>
    <property type="match status" value="1"/>
</dbReference>
<dbReference type="Pfam" id="PF00094">
    <property type="entry name" value="VWD"/>
    <property type="match status" value="3"/>
</dbReference>
<keyword evidence="4 6" id="KW-1015">Disulfide bond</keyword>
<keyword evidence="8" id="KW-0472">Membrane</keyword>
<feature type="region of interest" description="Disordered" evidence="7">
    <location>
        <begin position="644"/>
        <end position="666"/>
    </location>
</feature>
<evidence type="ECO:0000256" key="8">
    <source>
        <dbReference type="SAM" id="Phobius"/>
    </source>
</evidence>
<feature type="domain" description="VWFD" evidence="11">
    <location>
        <begin position="475"/>
        <end position="654"/>
    </location>
</feature>
<dbReference type="SMART" id="SM00216">
    <property type="entry name" value="VWD"/>
    <property type="match status" value="3"/>
</dbReference>
<evidence type="ECO:0000256" key="7">
    <source>
        <dbReference type="SAM" id="MobiDB-lite"/>
    </source>
</evidence>
<dbReference type="SMART" id="SM00832">
    <property type="entry name" value="C8"/>
    <property type="match status" value="3"/>
</dbReference>
<evidence type="ECO:0000256" key="5">
    <source>
        <dbReference type="ARBA" id="ARBA00023180"/>
    </source>
</evidence>
<dbReference type="GO" id="GO:0005509">
    <property type="term" value="F:calcium ion binding"/>
    <property type="evidence" value="ECO:0007669"/>
    <property type="project" value="InterPro"/>
</dbReference>
<sequence length="1389" mass="150260">MAHLLALLLGLQAVVTAHRARNRSFGASELLGFEPSPQLLATPSPANTALPASPAGPRQPPVPAHPLAALLQAGPAYRSSRAKGRESCVISGDPHYTTFDGYLFHFMGTCTYLLSAVCHSTPDLPTFRIEETNAYRGDNKHVSYVQSVTVEVNGTQIVLLKGRRVIVDGQRVQLPVAVADGQVSVRLSGFSVLVQTNFGLRVRFDGNHYAEVSVPWAYSGRLCGLCGNYNGEKSDDNLMPNGTSAGSSANRLGESWQVPGAGDPRCTNAGEPWECDRSIATEAESPTNCGSLTDPKGVFARCHSQVPPEGAFESCVYDFCGTGGDPISLCFALQSYAERCAQAGVNIFWRIYFFCYPNCPLNSRYRSCGPACPATCLDPTAQDSCPNLPCVEGCVCKTGHLLSGDRCVLPSQCGCTDPSGHYHLAGESWMENDNCTRRCTCAGPHNITCEAWSCSPVQECRPLEGLPGCHDTGPATCQVSGDPHYFTFDGAMVSFMGTCTYTLVTVCHSNPRLRSFTITGRNEARGPSEASFLRQVNVEVAGANITLQKGRRVLLNSRRVRTPVDGQVPGVTVTTSGIFVTLETSFGLVVKFDGNHLVAIQLPGTYFGKVCGLCGNFNNQSQDDLLMPDGQMAANASQFGNSWKVPGDSDPSCQPDNRQDMDPSCSPQQMDRLRTSCREILAPKFRPCHAILDPLPFLQNCLYDMCQYQGISSVLCQSIQAYVEACQARGVGGLSWRNSTFCSPSCPPFSHYVECASPCPSTCLDLFAPLSCPSATTCVEGCACDQAFVLSDDRCVLTEDCGCQDTSSDYYSDQESWLSQDCQELCTCHGVLMSCVSFHCLPGSRCALSTAGLHYCQPLEFHQCVISGDPHYRTFDHFVHHFQGRAIYTLTRTLYRVPEALEPLSVAGSNWGPVPFRRVSFLREIYVAVYGYRITLMQGRQLVVNGEKVNPPFYSQDKLQVTQSGRSLLVQTDFGFSVSFDGRDYAEIVLPSVYRNYVGGLCGNYDGRQTNEYMMPNGKWTQSLSAFGNSWQLPSAALTLRKGPEAGGWPHARQEELAQEAESGFEAACSLEQLMLVNGTQLCGALSDPQGPFTACHGILSPSTFQESCVYDLCALFNDTQLLCQDYAAYAQLCQEEGVALGPWRQETGCEMSCPPHTTYRSCMTACPATCANMGAPSDCVAPCVEGCMSDPGYILSGLESVPYSQCGCTSNHRYYQINDTFLTGDCSQRCACQGPGTLVCEQTRCSAGLICAVGNYTRGCFRASACLSNPCLNQGTCEDLSGGFLCICPEGYVGLRCEGVMPDASSPPPPTSPTPPSPGNTEHLADILIGVLVPVGVILTVGAAFCIYRRRNTSLPNRKKIQEDHFAVFSAAVQRGDQITSIKKAAHF</sequence>
<feature type="domain" description="VWFD" evidence="11">
    <location>
        <begin position="86"/>
        <end position="267"/>
    </location>
</feature>
<feature type="disulfide bond" evidence="6">
    <location>
        <begin position="1289"/>
        <end position="1298"/>
    </location>
</feature>
<evidence type="ECO:0000256" key="2">
    <source>
        <dbReference type="ARBA" id="ARBA00022729"/>
    </source>
</evidence>
<accession>A0AA97LD31</accession>
<dbReference type="SMART" id="SM00179">
    <property type="entry name" value="EGF_CA"/>
    <property type="match status" value="1"/>
</dbReference>
<keyword evidence="5" id="KW-0325">Glycoprotein</keyword>
<keyword evidence="12" id="KW-1185">Reference proteome</keyword>
<dbReference type="PROSITE" id="PS00022">
    <property type="entry name" value="EGF_1"/>
    <property type="match status" value="1"/>
</dbReference>
<evidence type="ECO:0000313" key="13">
    <source>
        <dbReference type="RefSeq" id="XP_054850531.1"/>
    </source>
</evidence>
<dbReference type="FunFam" id="2.10.25.10:FF:000109">
    <property type="entry name" value="Notch homolog 4, [Drosophila]"/>
    <property type="match status" value="1"/>
</dbReference>
<gene>
    <name evidence="13" type="primary">ZAN</name>
</gene>
<dbReference type="CDD" id="cd19941">
    <property type="entry name" value="TIL"/>
    <property type="match status" value="3"/>
</dbReference>
<feature type="transmembrane region" description="Helical" evidence="8">
    <location>
        <begin position="1328"/>
        <end position="1349"/>
    </location>
</feature>
<name>A0AA97LD31_EUBMA</name>
<dbReference type="KEGG" id="emc:129340013"/>
<dbReference type="InterPro" id="IPR050780">
    <property type="entry name" value="Mucin_vWF_Thrombospondin_sf"/>
</dbReference>
<dbReference type="InterPro" id="IPR000742">
    <property type="entry name" value="EGF"/>
</dbReference>
<dbReference type="PANTHER" id="PTHR11339:SF374">
    <property type="entry name" value="ZONADHESIN"/>
    <property type="match status" value="1"/>
</dbReference>
<dbReference type="GO" id="GO:0031012">
    <property type="term" value="C:extracellular matrix"/>
    <property type="evidence" value="ECO:0007669"/>
    <property type="project" value="TreeGrafter"/>
</dbReference>
<dbReference type="Gene3D" id="2.10.25.10">
    <property type="entry name" value="Laminin"/>
    <property type="match status" value="4"/>
</dbReference>
<proteinExistence type="predicted"/>
<feature type="chain" id="PRO_5041650536" evidence="9">
    <location>
        <begin position="18"/>
        <end position="1389"/>
    </location>
</feature>
<dbReference type="GeneID" id="129340013"/>
<dbReference type="Proteomes" id="UP001190640">
    <property type="component" value="Chromosome 12"/>
</dbReference>
<dbReference type="RefSeq" id="XP_054850531.1">
    <property type="nucleotide sequence ID" value="XM_054994556.1"/>
</dbReference>
<dbReference type="InterPro" id="IPR001007">
    <property type="entry name" value="VWF_dom"/>
</dbReference>
<keyword evidence="8" id="KW-1133">Transmembrane helix</keyword>
<dbReference type="InterPro" id="IPR000152">
    <property type="entry name" value="EGF-type_Asp/Asn_hydroxyl_site"/>
</dbReference>
<dbReference type="InterPro" id="IPR001846">
    <property type="entry name" value="VWF_type-D"/>
</dbReference>
<evidence type="ECO:0000256" key="9">
    <source>
        <dbReference type="SAM" id="SignalP"/>
    </source>
</evidence>
<dbReference type="Pfam" id="PF01826">
    <property type="entry name" value="TIL"/>
    <property type="match status" value="3"/>
</dbReference>